<dbReference type="InterPro" id="IPR042108">
    <property type="entry name" value="GTPase_HflX_N_sf"/>
</dbReference>
<dbReference type="Pfam" id="PF16360">
    <property type="entry name" value="GTP-bdg_M"/>
    <property type="match status" value="1"/>
</dbReference>
<keyword evidence="3" id="KW-0460">Magnesium</keyword>
<sequence length="412" mass="46953">MDIEKVIIIAVNTEQTMSERFVYSVEELKSLTKTADGEVMHLITQNRKSPHRATYVGEGKLEEIKELCETDEIDVVIINDELSGSQIRNITEILDVKVIDRSQLILDIFASRARTKEGKLQVELAQYAYMLPRLHGQGANLSRLGGGIGTRGPGETKLETDRRHIQKRMDELKARLDVVVNQREQYRLNRKRNKLFQIAIVGYTNAGKSTLFNKLTSSDSLQEDKLFATLDPLTRKMRLKSGLNVAITDTVGFIQDLPTALIAAFRSTLEEVKEADLILHVIDVNAPDKEDHEKTVLQLLEELDANEIPLITIYNKKDLINEENFVANSQPSLLVSAFEEKDLDKIKVSIEERIQDIWLPYSIFVEENNGNLLSRLQNVTLVTKEEYVEEAFSYKVQGFVNKNHPIMKEIKE</sequence>
<dbReference type="Gene3D" id="3.40.50.300">
    <property type="entry name" value="P-loop containing nucleotide triphosphate hydrolases"/>
    <property type="match status" value="1"/>
</dbReference>
<evidence type="ECO:0000259" key="7">
    <source>
        <dbReference type="PROSITE" id="PS51705"/>
    </source>
</evidence>
<keyword evidence="5" id="KW-0963">Cytoplasm</keyword>
<keyword evidence="1" id="KW-0479">Metal-binding</keyword>
<dbReference type="EMBL" id="JBHSDV010000001">
    <property type="protein sequence ID" value="MFC4387478.1"/>
    <property type="molecule type" value="Genomic_DNA"/>
</dbReference>
<dbReference type="PANTHER" id="PTHR10229:SF0">
    <property type="entry name" value="GTP-BINDING PROTEIN 6-RELATED"/>
    <property type="match status" value="1"/>
</dbReference>
<name>A0ABV8VXG7_9BACI</name>
<dbReference type="HAMAP" id="MF_00900">
    <property type="entry name" value="GTPase_HflX"/>
    <property type="match status" value="1"/>
</dbReference>
<dbReference type="Gene3D" id="6.10.250.2860">
    <property type="match status" value="1"/>
</dbReference>
<evidence type="ECO:0000313" key="9">
    <source>
        <dbReference type="Proteomes" id="UP001595880"/>
    </source>
</evidence>
<dbReference type="Pfam" id="PF13167">
    <property type="entry name" value="GTP-bdg_N"/>
    <property type="match status" value="1"/>
</dbReference>
<keyword evidence="9" id="KW-1185">Reference proteome</keyword>
<evidence type="ECO:0000256" key="3">
    <source>
        <dbReference type="ARBA" id="ARBA00022842"/>
    </source>
</evidence>
<dbReference type="NCBIfam" id="TIGR03156">
    <property type="entry name" value="GTP_HflX"/>
    <property type="match status" value="1"/>
</dbReference>
<dbReference type="Gene3D" id="3.40.50.11060">
    <property type="entry name" value="GTPase HflX, N-terminal domain"/>
    <property type="match status" value="1"/>
</dbReference>
<comment type="subunit">
    <text evidence="5">Monomer. Associates with the 50S ribosomal subunit.</text>
</comment>
<comment type="function">
    <text evidence="5">GTPase that associates with the 50S ribosomal subunit and may have a role during protein synthesis or ribosome biogenesis.</text>
</comment>
<dbReference type="RefSeq" id="WP_390198088.1">
    <property type="nucleotide sequence ID" value="NZ_JBHSDV010000001.1"/>
</dbReference>
<gene>
    <name evidence="5 8" type="primary">hflX</name>
    <name evidence="8" type="ORF">ACFOZ1_06585</name>
</gene>
<dbReference type="InterPro" id="IPR005225">
    <property type="entry name" value="Small_GTP-bd"/>
</dbReference>
<dbReference type="PRINTS" id="PR00326">
    <property type="entry name" value="GTP1OBG"/>
</dbReference>
<evidence type="ECO:0000256" key="5">
    <source>
        <dbReference type="HAMAP-Rule" id="MF_00900"/>
    </source>
</evidence>
<dbReference type="PROSITE" id="PS51705">
    <property type="entry name" value="G_HFLX"/>
    <property type="match status" value="1"/>
</dbReference>
<evidence type="ECO:0000256" key="4">
    <source>
        <dbReference type="ARBA" id="ARBA00023134"/>
    </source>
</evidence>
<reference evidence="9" key="1">
    <citation type="journal article" date="2019" name="Int. J. Syst. Evol. Microbiol.">
        <title>The Global Catalogue of Microorganisms (GCM) 10K type strain sequencing project: providing services to taxonomists for standard genome sequencing and annotation.</title>
        <authorList>
            <consortium name="The Broad Institute Genomics Platform"/>
            <consortium name="The Broad Institute Genome Sequencing Center for Infectious Disease"/>
            <person name="Wu L."/>
            <person name="Ma J."/>
        </authorList>
    </citation>
    <scope>NUCLEOTIDE SEQUENCE [LARGE SCALE GENOMIC DNA]</scope>
    <source>
        <strain evidence="9">KACC 14058</strain>
    </source>
</reference>
<evidence type="ECO:0000256" key="2">
    <source>
        <dbReference type="ARBA" id="ARBA00022741"/>
    </source>
</evidence>
<comment type="similarity">
    <text evidence="5">Belongs to the TRAFAC class OBG-HflX-like GTPase superfamily. HflX GTPase family.</text>
</comment>
<feature type="domain" description="Hflx-type G" evidence="7">
    <location>
        <begin position="196"/>
        <end position="358"/>
    </location>
</feature>
<dbReference type="InterPro" id="IPR025121">
    <property type="entry name" value="GTPase_HflX_N"/>
</dbReference>
<evidence type="ECO:0000313" key="8">
    <source>
        <dbReference type="EMBL" id="MFC4387478.1"/>
    </source>
</evidence>
<keyword evidence="6" id="KW-0175">Coiled coil</keyword>
<dbReference type="Pfam" id="PF01926">
    <property type="entry name" value="MMR_HSR1"/>
    <property type="match status" value="1"/>
</dbReference>
<comment type="caution">
    <text evidence="8">The sequence shown here is derived from an EMBL/GenBank/DDBJ whole genome shotgun (WGS) entry which is preliminary data.</text>
</comment>
<dbReference type="CDD" id="cd01878">
    <property type="entry name" value="HflX"/>
    <property type="match status" value="1"/>
</dbReference>
<dbReference type="InterPro" id="IPR006073">
    <property type="entry name" value="GTP-bd"/>
</dbReference>
<keyword evidence="4 5" id="KW-0342">GTP-binding</keyword>
<feature type="coiled-coil region" evidence="6">
    <location>
        <begin position="155"/>
        <end position="189"/>
    </location>
</feature>
<evidence type="ECO:0000256" key="6">
    <source>
        <dbReference type="SAM" id="Coils"/>
    </source>
</evidence>
<dbReference type="InterPro" id="IPR032305">
    <property type="entry name" value="GTP-bd_M"/>
</dbReference>
<dbReference type="InterPro" id="IPR030394">
    <property type="entry name" value="G_HFLX_dom"/>
</dbReference>
<protein>
    <recommendedName>
        <fullName evidence="5">GTPase HflX</fullName>
    </recommendedName>
    <alternativeName>
        <fullName evidence="5">GTP-binding protein HflX</fullName>
    </alternativeName>
</protein>
<dbReference type="PANTHER" id="PTHR10229">
    <property type="entry name" value="GTP-BINDING PROTEIN HFLX"/>
    <property type="match status" value="1"/>
</dbReference>
<dbReference type="Proteomes" id="UP001595880">
    <property type="component" value="Unassembled WGS sequence"/>
</dbReference>
<dbReference type="InterPro" id="IPR027417">
    <property type="entry name" value="P-loop_NTPase"/>
</dbReference>
<comment type="subcellular location">
    <subcellularLocation>
        <location evidence="5">Cytoplasm</location>
    </subcellularLocation>
    <text evidence="5">May associate with membranes.</text>
</comment>
<dbReference type="NCBIfam" id="TIGR00231">
    <property type="entry name" value="small_GTP"/>
    <property type="match status" value="1"/>
</dbReference>
<keyword evidence="2 5" id="KW-0547">Nucleotide-binding</keyword>
<dbReference type="InterPro" id="IPR016496">
    <property type="entry name" value="GTPase_HflX"/>
</dbReference>
<proteinExistence type="inferred from homology"/>
<accession>A0ABV8VXG7</accession>
<evidence type="ECO:0000256" key="1">
    <source>
        <dbReference type="ARBA" id="ARBA00022723"/>
    </source>
</evidence>
<dbReference type="SUPFAM" id="SSF52540">
    <property type="entry name" value="P-loop containing nucleoside triphosphate hydrolases"/>
    <property type="match status" value="1"/>
</dbReference>
<dbReference type="PIRSF" id="PIRSF006809">
    <property type="entry name" value="GTP-binding_hflX_prd"/>
    <property type="match status" value="1"/>
</dbReference>
<organism evidence="8 9">
    <name type="scientific">Gracilibacillus marinus</name>
    <dbReference type="NCBI Taxonomy" id="630535"/>
    <lineage>
        <taxon>Bacteria</taxon>
        <taxon>Bacillati</taxon>
        <taxon>Bacillota</taxon>
        <taxon>Bacilli</taxon>
        <taxon>Bacillales</taxon>
        <taxon>Bacillaceae</taxon>
        <taxon>Gracilibacillus</taxon>
    </lineage>
</organism>